<dbReference type="GO" id="GO:0016324">
    <property type="term" value="C:apical plasma membrane"/>
    <property type="evidence" value="ECO:0007669"/>
    <property type="project" value="TreeGrafter"/>
</dbReference>
<evidence type="ECO:0000256" key="4">
    <source>
        <dbReference type="ARBA" id="ARBA00022989"/>
    </source>
</evidence>
<keyword evidence="4 7" id="KW-1133">Transmembrane helix</keyword>
<feature type="transmembrane region" description="Helical" evidence="7">
    <location>
        <begin position="121"/>
        <end position="141"/>
    </location>
</feature>
<evidence type="ECO:0000256" key="3">
    <source>
        <dbReference type="ARBA" id="ARBA00022692"/>
    </source>
</evidence>
<evidence type="ECO:0000256" key="2">
    <source>
        <dbReference type="ARBA" id="ARBA00006058"/>
    </source>
</evidence>
<reference evidence="8" key="1">
    <citation type="thesis" date="2020" institute="ProQuest LLC" country="789 East Eisenhower Parkway, Ann Arbor, MI, USA">
        <title>Comparative Genomics and Chromosome Evolution.</title>
        <authorList>
            <person name="Mudd A.B."/>
        </authorList>
    </citation>
    <scope>NUCLEOTIDE SEQUENCE</scope>
    <source>
        <strain evidence="8">Female2</strain>
        <tissue evidence="8">Blood</tissue>
    </source>
</reference>
<dbReference type="Proteomes" id="UP000812440">
    <property type="component" value="Chromosome 7"/>
</dbReference>
<dbReference type="GO" id="GO:0071914">
    <property type="term" value="C:prominosome"/>
    <property type="evidence" value="ECO:0007669"/>
    <property type="project" value="TreeGrafter"/>
</dbReference>
<protein>
    <submittedName>
        <fullName evidence="8">Uncharacterized protein</fullName>
    </submittedName>
</protein>
<proteinExistence type="inferred from homology"/>
<comment type="similarity">
    <text evidence="2">Belongs to the prominin family.</text>
</comment>
<dbReference type="Pfam" id="PF05478">
    <property type="entry name" value="Prominin"/>
    <property type="match status" value="1"/>
</dbReference>
<feature type="transmembrane region" description="Helical" evidence="7">
    <location>
        <begin position="66"/>
        <end position="85"/>
    </location>
</feature>
<evidence type="ECO:0000313" key="9">
    <source>
        <dbReference type="Proteomes" id="UP000812440"/>
    </source>
</evidence>
<sequence>MNAMNFPNLTRPSYIPDPDPALGINNVFSDMVHSYLNNVQTNPFPPPFLKSLTNISLSSFPIKEALIYEIGFLVALAIGVLYFVLMPLIGMFFCCCRCCGNCGGKMYQKQTKNTLCKRRTIYMFLLVTTLIILAGNICMFYSNSKISSGVNDGISSFNSTIKNVNTYINSVSQEVDFVIGQSDPVINSANSSISGIGTELGGMIQTEIQKVANPILDLVVQTVTGLNDTANALQIVNNSFNSLIEEQKIIQANLSSLQNSINNTLIKCGAKCSSAQSSVDSLVFDVSYQIPDFSDQGKKINDFLNSGVDSTLQKARKVITDIPDTVYNQTIKTVQDVQKELNNIRSSINDTKNSIPVASTLSSVSSSLNNFSSSADQYFPDVKKYDYYRWIVGLILSCFFLFLIVCILFGMTCGPLGLKGNEDPTERNCASNSGGDFFMASVGFSFIFSWLLILIVVILFLVGGHGYTLICRPWANHQLIEYVDSLHIPELNLSRYIENVTINISTLYSDCQNDNALWTTLSLDNTYNLDQTLNITQYTDKVRNTIDNTNITINNINFLDSNQKNQISTVSNSGIDTLNFTAFRSQLNRNITKVNLLAFADQLNTLASDSSLASNVISELKQEATSLQQVDNQINTKLIPAVQSLNISILNLESKSKVLPATLNNTLQKINDAQLFVDTQATSLIKNTTLVYVNKILGLFQSYVDWAKNMLRTNVARCGPIASAVNSAYVVACVYVVESLNAFWFSMGWCTIFLIPGIILSVKLAKYYRRMKTSDIYDNEYDQMELTPSSQQFLFPRVQGKA</sequence>
<evidence type="ECO:0000256" key="5">
    <source>
        <dbReference type="ARBA" id="ARBA00023136"/>
    </source>
</evidence>
<name>A0A8T2IV02_9PIPI</name>
<organism evidence="8 9">
    <name type="scientific">Hymenochirus boettgeri</name>
    <name type="common">Congo dwarf clawed frog</name>
    <dbReference type="NCBI Taxonomy" id="247094"/>
    <lineage>
        <taxon>Eukaryota</taxon>
        <taxon>Metazoa</taxon>
        <taxon>Chordata</taxon>
        <taxon>Craniata</taxon>
        <taxon>Vertebrata</taxon>
        <taxon>Euteleostomi</taxon>
        <taxon>Amphibia</taxon>
        <taxon>Batrachia</taxon>
        <taxon>Anura</taxon>
        <taxon>Pipoidea</taxon>
        <taxon>Pipidae</taxon>
        <taxon>Pipinae</taxon>
        <taxon>Hymenochirus</taxon>
    </lineage>
</organism>
<keyword evidence="9" id="KW-1185">Reference proteome</keyword>
<dbReference type="PANTHER" id="PTHR22730:SF4">
    <property type="entry name" value="PROMININ-1-A-LIKE"/>
    <property type="match status" value="1"/>
</dbReference>
<evidence type="ECO:0000313" key="8">
    <source>
        <dbReference type="EMBL" id="KAG8435397.1"/>
    </source>
</evidence>
<keyword evidence="3 7" id="KW-0812">Transmembrane</keyword>
<accession>A0A8T2IV02</accession>
<dbReference type="PANTHER" id="PTHR22730">
    <property type="entry name" value="PROMININ PROM PROTEIN"/>
    <property type="match status" value="1"/>
</dbReference>
<evidence type="ECO:0000256" key="6">
    <source>
        <dbReference type="ARBA" id="ARBA00023180"/>
    </source>
</evidence>
<evidence type="ECO:0000256" key="1">
    <source>
        <dbReference type="ARBA" id="ARBA00004475"/>
    </source>
</evidence>
<dbReference type="EMBL" id="JAACNH010000008">
    <property type="protein sequence ID" value="KAG8435397.1"/>
    <property type="molecule type" value="Genomic_DNA"/>
</dbReference>
<keyword evidence="5 7" id="KW-0472">Membrane</keyword>
<comment type="subcellular location">
    <subcellularLocation>
        <location evidence="1">Cell projection</location>
        <location evidence="1">Microvillus membrane</location>
        <topology evidence="1">Multi-pass membrane protein</topology>
    </subcellularLocation>
</comment>
<feature type="transmembrane region" description="Helical" evidence="7">
    <location>
        <begin position="437"/>
        <end position="462"/>
    </location>
</feature>
<dbReference type="GO" id="GO:0009986">
    <property type="term" value="C:cell surface"/>
    <property type="evidence" value="ECO:0007669"/>
    <property type="project" value="TreeGrafter"/>
</dbReference>
<evidence type="ECO:0000256" key="7">
    <source>
        <dbReference type="SAM" id="Phobius"/>
    </source>
</evidence>
<dbReference type="AlphaFoldDB" id="A0A8T2IV02"/>
<dbReference type="OrthoDB" id="6229420at2759"/>
<dbReference type="GO" id="GO:0031528">
    <property type="term" value="C:microvillus membrane"/>
    <property type="evidence" value="ECO:0007669"/>
    <property type="project" value="UniProtKB-SubCell"/>
</dbReference>
<comment type="caution">
    <text evidence="8">The sequence shown here is derived from an EMBL/GenBank/DDBJ whole genome shotgun (WGS) entry which is preliminary data.</text>
</comment>
<gene>
    <name evidence="8" type="ORF">GDO86_013376</name>
</gene>
<keyword evidence="6" id="KW-0325">Glycoprotein</keyword>
<dbReference type="GO" id="GO:0005929">
    <property type="term" value="C:cilium"/>
    <property type="evidence" value="ECO:0007669"/>
    <property type="project" value="TreeGrafter"/>
</dbReference>
<feature type="transmembrane region" description="Helical" evidence="7">
    <location>
        <begin position="718"/>
        <end position="737"/>
    </location>
</feature>
<feature type="transmembrane region" description="Helical" evidence="7">
    <location>
        <begin position="390"/>
        <end position="417"/>
    </location>
</feature>
<dbReference type="InterPro" id="IPR008795">
    <property type="entry name" value="Prominin"/>
</dbReference>
<dbReference type="GO" id="GO:0015485">
    <property type="term" value="F:cholesterol binding"/>
    <property type="evidence" value="ECO:0007669"/>
    <property type="project" value="TreeGrafter"/>
</dbReference>
<feature type="transmembrane region" description="Helical" evidence="7">
    <location>
        <begin position="743"/>
        <end position="762"/>
    </location>
</feature>